<dbReference type="Proteomes" id="UP000641386">
    <property type="component" value="Unassembled WGS sequence"/>
</dbReference>
<keyword evidence="1" id="KW-1133">Transmembrane helix</keyword>
<dbReference type="RefSeq" id="WP_189901988.1">
    <property type="nucleotide sequence ID" value="NZ_BNBC01000017.1"/>
</dbReference>
<name>A0A918ZZM1_9ACTN</name>
<dbReference type="AlphaFoldDB" id="A0A918ZZM1"/>
<evidence type="ECO:0000313" key="3">
    <source>
        <dbReference type="Proteomes" id="UP000641386"/>
    </source>
</evidence>
<gene>
    <name evidence="2" type="ORF">GCM10014715_39300</name>
</gene>
<feature type="transmembrane region" description="Helical" evidence="1">
    <location>
        <begin position="7"/>
        <end position="28"/>
    </location>
</feature>
<organism evidence="2 3">
    <name type="scientific">Streptomyces spiralis</name>
    <dbReference type="NCBI Taxonomy" id="66376"/>
    <lineage>
        <taxon>Bacteria</taxon>
        <taxon>Bacillati</taxon>
        <taxon>Actinomycetota</taxon>
        <taxon>Actinomycetes</taxon>
        <taxon>Kitasatosporales</taxon>
        <taxon>Streptomycetaceae</taxon>
        <taxon>Streptomyces</taxon>
    </lineage>
</organism>
<protein>
    <submittedName>
        <fullName evidence="2">Uncharacterized protein</fullName>
    </submittedName>
</protein>
<evidence type="ECO:0000313" key="2">
    <source>
        <dbReference type="EMBL" id="GHE80085.1"/>
    </source>
</evidence>
<dbReference type="EMBL" id="BNBC01000017">
    <property type="protein sequence ID" value="GHE80085.1"/>
    <property type="molecule type" value="Genomic_DNA"/>
</dbReference>
<proteinExistence type="predicted"/>
<feature type="transmembrane region" description="Helical" evidence="1">
    <location>
        <begin position="34"/>
        <end position="51"/>
    </location>
</feature>
<keyword evidence="3" id="KW-1185">Reference proteome</keyword>
<reference evidence="2" key="2">
    <citation type="submission" date="2020-09" db="EMBL/GenBank/DDBJ databases">
        <authorList>
            <person name="Sun Q."/>
            <person name="Ohkuma M."/>
        </authorList>
    </citation>
    <scope>NUCLEOTIDE SEQUENCE</scope>
    <source>
        <strain evidence="2">JCM 3302</strain>
    </source>
</reference>
<keyword evidence="1" id="KW-0472">Membrane</keyword>
<keyword evidence="1" id="KW-0812">Transmembrane</keyword>
<evidence type="ECO:0000256" key="1">
    <source>
        <dbReference type="SAM" id="Phobius"/>
    </source>
</evidence>
<sequence>MNLYVSLIRTGIPALAGWLVTLAAAHGLHLDAQALAGVLTPVAAFCYYTVFRLAEHYVSPKWGWLLGYAQPPQYDLAA</sequence>
<comment type="caution">
    <text evidence="2">The sequence shown here is derived from an EMBL/GenBank/DDBJ whole genome shotgun (WGS) entry which is preliminary data.</text>
</comment>
<reference evidence="2" key="1">
    <citation type="journal article" date="2014" name="Int. J. Syst. Evol. Microbiol.">
        <title>Complete genome sequence of Corynebacterium casei LMG S-19264T (=DSM 44701T), isolated from a smear-ripened cheese.</title>
        <authorList>
            <consortium name="US DOE Joint Genome Institute (JGI-PGF)"/>
            <person name="Walter F."/>
            <person name="Albersmeier A."/>
            <person name="Kalinowski J."/>
            <person name="Ruckert C."/>
        </authorList>
    </citation>
    <scope>NUCLEOTIDE SEQUENCE</scope>
    <source>
        <strain evidence="2">JCM 3302</strain>
    </source>
</reference>
<accession>A0A918ZZM1</accession>